<keyword evidence="3 5" id="KW-0067">ATP-binding</keyword>
<evidence type="ECO:0000256" key="5">
    <source>
        <dbReference type="HAMAP-Rule" id="MF_02224"/>
    </source>
</evidence>
<accession>M0L674</accession>
<dbReference type="NCBIfam" id="NF041123">
    <property type="entry name" value="phpantohe_syn_Arch"/>
    <property type="match status" value="1"/>
</dbReference>
<name>M0L674_NATLA</name>
<feature type="binding site" evidence="5">
    <location>
        <begin position="193"/>
        <end position="195"/>
    </location>
    <ligand>
        <name>ATP</name>
        <dbReference type="ChEBI" id="CHEBI:30616"/>
    </ligand>
</feature>
<dbReference type="Proteomes" id="UP000186547">
    <property type="component" value="Chromosome"/>
</dbReference>
<evidence type="ECO:0000313" key="8">
    <source>
        <dbReference type="Proteomes" id="UP000011555"/>
    </source>
</evidence>
<keyword evidence="8" id="KW-1185">Reference proteome</keyword>
<dbReference type="eggNOG" id="arCOG04262">
    <property type="taxonomic scope" value="Archaea"/>
</dbReference>
<evidence type="ECO:0000313" key="7">
    <source>
        <dbReference type="EMBL" id="EMA28618.1"/>
    </source>
</evidence>
<dbReference type="PANTHER" id="PTHR40695">
    <property type="entry name" value="4-PHOSPHOPANTOATE--BETA-ALANINE LIGASE"/>
    <property type="match status" value="1"/>
</dbReference>
<dbReference type="Gene3D" id="3.40.50.12640">
    <property type="entry name" value="Phosphopantoate/pantothenate synthetase"/>
    <property type="match status" value="1"/>
</dbReference>
<protein>
    <recommendedName>
        <fullName evidence="5">4-phosphopantoate--beta-alanine ligase</fullName>
        <ecNumber evidence="5">6.3.2.36</ecNumber>
    </recommendedName>
    <alternativeName>
        <fullName evidence="5">Phosphopantothenate synthetase</fullName>
        <shortName evidence="5">PPS</shortName>
    </alternativeName>
</protein>
<comment type="pathway">
    <text evidence="5">Cofactor biosynthesis; coenzyme A biosynthesis.</text>
</comment>
<dbReference type="EC" id="6.3.2.36" evidence="5"/>
<organism evidence="7 8">
    <name type="scientific">Natronobacterium lacisalsi AJ5</name>
    <dbReference type="NCBI Taxonomy" id="358396"/>
    <lineage>
        <taxon>Archaea</taxon>
        <taxon>Methanobacteriati</taxon>
        <taxon>Methanobacteriota</taxon>
        <taxon>Stenosarchaea group</taxon>
        <taxon>Halobacteria</taxon>
        <taxon>Halobacteriales</taxon>
        <taxon>Natrialbaceae</taxon>
        <taxon>Natronobacterium</taxon>
    </lineage>
</organism>
<feature type="binding site" evidence="5">
    <location>
        <position position="30"/>
    </location>
    <ligand>
        <name>ATP</name>
        <dbReference type="ChEBI" id="CHEBI:30616"/>
    </ligand>
</feature>
<gene>
    <name evidence="7" type="ORF">C445_18386</name>
    <name evidence="6" type="ORF">CHINAEXTREME_09815</name>
</gene>
<dbReference type="PIRSF" id="PIRSF004853">
    <property type="entry name" value="UCP004853"/>
    <property type="match status" value="1"/>
</dbReference>
<dbReference type="EMBL" id="AOLZ01000073">
    <property type="protein sequence ID" value="EMA28618.1"/>
    <property type="molecule type" value="Genomic_DNA"/>
</dbReference>
<evidence type="ECO:0000256" key="3">
    <source>
        <dbReference type="ARBA" id="ARBA00022840"/>
    </source>
</evidence>
<evidence type="ECO:0000256" key="1">
    <source>
        <dbReference type="ARBA" id="ARBA00022598"/>
    </source>
</evidence>
<dbReference type="Proteomes" id="UP000011555">
    <property type="component" value="Unassembled WGS sequence"/>
</dbReference>
<dbReference type="InterPro" id="IPR038138">
    <property type="entry name" value="PPS/PS_sf"/>
</dbReference>
<dbReference type="EMBL" id="CP019285">
    <property type="protein sequence ID" value="APW98062.1"/>
    <property type="molecule type" value="Genomic_DNA"/>
</dbReference>
<dbReference type="GO" id="GO:0015937">
    <property type="term" value="P:coenzyme A biosynthetic process"/>
    <property type="evidence" value="ECO:0007669"/>
    <property type="project" value="UniProtKB-UniRule"/>
</dbReference>
<evidence type="ECO:0000256" key="2">
    <source>
        <dbReference type="ARBA" id="ARBA00022741"/>
    </source>
</evidence>
<proteinExistence type="inferred from homology"/>
<keyword evidence="1 5" id="KW-0436">Ligase</keyword>
<dbReference type="PANTHER" id="PTHR40695:SF1">
    <property type="entry name" value="4-PHOSPHOPANTOATE--BETA-ALANINE LIGASE"/>
    <property type="match status" value="1"/>
</dbReference>
<dbReference type="AlphaFoldDB" id="M0L674"/>
<dbReference type="Pfam" id="PF02006">
    <property type="entry name" value="PPS_PS"/>
    <property type="match status" value="1"/>
</dbReference>
<keyword evidence="2 5" id="KW-0547">Nucleotide-binding</keyword>
<evidence type="ECO:0000313" key="9">
    <source>
        <dbReference type="Proteomes" id="UP000186547"/>
    </source>
</evidence>
<dbReference type="InterPro" id="IPR002855">
    <property type="entry name" value="PPS/PS"/>
</dbReference>
<feature type="binding site" evidence="5">
    <location>
        <begin position="199"/>
        <end position="200"/>
    </location>
    <ligand>
        <name>ATP</name>
        <dbReference type="ChEBI" id="CHEBI:30616"/>
    </ligand>
</feature>
<dbReference type="UniPathway" id="UPA00241"/>
<dbReference type="GO" id="GO:0016881">
    <property type="term" value="F:acid-amino acid ligase activity"/>
    <property type="evidence" value="ECO:0007669"/>
    <property type="project" value="UniProtKB-UniRule"/>
</dbReference>
<reference evidence="6 9" key="1">
    <citation type="journal article" date="2011" name="J. Bacteriol.">
        <title>Genome sequence of Halobiforma lacisalsi AJ5, an extremely halophilic archaeon which harbors a bop gene.</title>
        <authorList>
            <person name="Jiang X."/>
            <person name="Wang S."/>
            <person name="Cheng H."/>
            <person name="Huo Y."/>
            <person name="Zhang X."/>
            <person name="Zhu X."/>
            <person name="Han X."/>
            <person name="Ni P."/>
            <person name="Wu M."/>
        </authorList>
    </citation>
    <scope>NUCLEOTIDE SEQUENCE [LARGE SCALE GENOMIC DNA]</scope>
    <source>
        <strain evidence="6 9">AJ5</strain>
    </source>
</reference>
<sequence>MTDYDTVSADVDDEEEIPEDHPRYQDLLTRHRIEEGVEKGITHLQGMHAEGRGSAFDYLLGEETIPTADEAERAAAAHLLLADRPVLSINGNVAALVPGEMVDLAEAVDADLEVNLFNRTPERMEAIADHLRDHGAEDVKGLEADARIPNLDHQRAKVDEEGIYAADVVLVPLEDGDRAEALEEMGKTEIVVDLNPLSRSPQVADVPIVDNIIRAIPNVTAHARDLADADEDRLWEIVEEFDPDHALEAAEERIRNGL</sequence>
<dbReference type="GeneID" id="30921421"/>
<dbReference type="NCBIfam" id="NF010324">
    <property type="entry name" value="PRK13761.1"/>
    <property type="match status" value="1"/>
</dbReference>
<dbReference type="HAMAP" id="MF_02224">
    <property type="entry name" value="PPS"/>
    <property type="match status" value="1"/>
</dbReference>
<dbReference type="STRING" id="358396.CHINAEXTREME_09815"/>
<evidence type="ECO:0000256" key="4">
    <source>
        <dbReference type="ARBA" id="ARBA00022993"/>
    </source>
</evidence>
<evidence type="ECO:0000313" key="6">
    <source>
        <dbReference type="EMBL" id="APW98062.1"/>
    </source>
</evidence>
<dbReference type="KEGG" id="hlc:CHINAEXTREME09815"/>
<keyword evidence="4 5" id="KW-0173">Coenzyme A biosynthesis</keyword>
<comment type="subunit">
    <text evidence="5">Homodimer.</text>
</comment>
<feature type="binding site" evidence="5">
    <location>
        <begin position="211"/>
        <end position="212"/>
    </location>
    <ligand>
        <name>ATP</name>
        <dbReference type="ChEBI" id="CHEBI:30616"/>
    </ligand>
</feature>
<reference evidence="7 8" key="2">
    <citation type="journal article" date="2014" name="PLoS Genet.">
        <title>Phylogenetically driven sequencing of extremely halophilic archaea reveals strategies for static and dynamic osmo-response.</title>
        <authorList>
            <person name="Becker E.A."/>
            <person name="Seitzer P.M."/>
            <person name="Tritt A."/>
            <person name="Larsen D."/>
            <person name="Krusor M."/>
            <person name="Yao A.I."/>
            <person name="Wu D."/>
            <person name="Madern D."/>
            <person name="Eisen J.A."/>
            <person name="Darling A.E."/>
            <person name="Facciotti M.T."/>
        </authorList>
    </citation>
    <scope>NUCLEOTIDE SEQUENCE [LARGE SCALE GENOMIC DNA]</scope>
    <source>
        <strain evidence="7 8">AJ5</strain>
    </source>
</reference>
<dbReference type="GO" id="GO:0005524">
    <property type="term" value="F:ATP binding"/>
    <property type="evidence" value="ECO:0007669"/>
    <property type="project" value="UniProtKB-KW"/>
</dbReference>
<comment type="catalytic activity">
    <reaction evidence="5">
        <text>(R)-4-phosphopantoate + beta-alanine + ATP = (R)-4'-phosphopantothenate + AMP + diphosphate + H(+)</text>
        <dbReference type="Rhea" id="RHEA:27930"/>
        <dbReference type="ChEBI" id="CHEBI:10986"/>
        <dbReference type="ChEBI" id="CHEBI:15378"/>
        <dbReference type="ChEBI" id="CHEBI:30616"/>
        <dbReference type="ChEBI" id="CHEBI:33019"/>
        <dbReference type="ChEBI" id="CHEBI:57966"/>
        <dbReference type="ChEBI" id="CHEBI:61294"/>
        <dbReference type="ChEBI" id="CHEBI:456215"/>
        <dbReference type="EC" id="6.3.2.36"/>
    </reaction>
</comment>
<reference evidence="6" key="3">
    <citation type="submission" date="2017-01" db="EMBL/GenBank/DDBJ databases">
        <authorList>
            <person name="Mah S.A."/>
            <person name="Swanson W.J."/>
            <person name="Moy G.W."/>
            <person name="Vacquier V.D."/>
        </authorList>
    </citation>
    <scope>NUCLEOTIDE SEQUENCE</scope>
    <source>
        <strain evidence="6">AJ5</strain>
    </source>
</reference>
<feature type="binding site" evidence="5">
    <location>
        <position position="52"/>
    </location>
    <ligand>
        <name>ATP</name>
        <dbReference type="ChEBI" id="CHEBI:30616"/>
    </ligand>
</feature>
<dbReference type="RefSeq" id="WP_007143364.1">
    <property type="nucleotide sequence ID" value="NZ_AOLZ01000073.1"/>
</dbReference>
<comment type="similarity">
    <text evidence="5">Belongs to the archaeal phosphopantothenate synthetase family.</text>
</comment>
<comment type="function">
    <text evidence="5">Catalyzes the condensation of (R)-4-phosphopantoate and beta-alanine to 4'-phosphopantothenate in the CoA biosynthesis pathway.</text>
</comment>
<dbReference type="PATRIC" id="fig|358396.7.peg.3719"/>